<feature type="domain" description="CMP" evidence="6">
    <location>
        <begin position="1"/>
        <end position="144"/>
    </location>
</feature>
<keyword evidence="1" id="KW-0677">Repeat</keyword>
<dbReference type="OrthoDB" id="10052721at2759"/>
<dbReference type="Gene3D" id="3.10.20.710">
    <property type="entry name" value="SATB, ubiquitin-like oligomerisation domain"/>
    <property type="match status" value="2"/>
</dbReference>
<dbReference type="GO" id="GO:0005634">
    <property type="term" value="C:nucleus"/>
    <property type="evidence" value="ECO:0007669"/>
    <property type="project" value="UniProtKB-ARBA"/>
</dbReference>
<gene>
    <name evidence="7" type="ORF">ANCDUO_06310</name>
</gene>
<keyword evidence="3" id="KW-0238">DNA-binding</keyword>
<dbReference type="GO" id="GO:0000978">
    <property type="term" value="F:RNA polymerase II cis-regulatory region sequence-specific DNA binding"/>
    <property type="evidence" value="ECO:0007669"/>
    <property type="project" value="TreeGrafter"/>
</dbReference>
<dbReference type="Pfam" id="PF16534">
    <property type="entry name" value="ULD"/>
    <property type="match status" value="1"/>
</dbReference>
<sequence>MFPVRVAVETVRAQHCLSCAHDGHILVDTYAIVSGSTVLSQLVETVLSALGHPQLALNARGNFHYSYGITRIDAETFTFITKKLGRDRIQPRHPAIVSCISGLVQVNNWKALPFEQITDNPDETVHSLFKDISGHITLRILTKPYVLSCAFVAKSDGGSAWLARGFYLCTSRIFLAACRTYVRKIVAPAQSDPPLCTRAHSRSRHTWRLLCFKSQLELVLMNAPNATSQTLLMFTCCASAVRSRFAVPPEIFALQELINQVIAGDDPAMLNHEQINSINEWLETLDQGDERRR</sequence>
<dbReference type="InterPro" id="IPR038224">
    <property type="entry name" value="SATB_ULD_sf"/>
</dbReference>
<dbReference type="InterPro" id="IPR039673">
    <property type="entry name" value="SATB1/SATB2"/>
</dbReference>
<dbReference type="GO" id="GO:0000981">
    <property type="term" value="F:DNA-binding transcription factor activity, RNA polymerase II-specific"/>
    <property type="evidence" value="ECO:0007669"/>
    <property type="project" value="TreeGrafter"/>
</dbReference>
<dbReference type="EMBL" id="KN728691">
    <property type="protein sequence ID" value="KIH63387.1"/>
    <property type="molecule type" value="Genomic_DNA"/>
</dbReference>
<dbReference type="AlphaFoldDB" id="A0A0C2DLC7"/>
<keyword evidence="5" id="KW-0539">Nucleus</keyword>
<proteinExistence type="predicted"/>
<dbReference type="PANTHER" id="PTHR15116:SF16">
    <property type="entry name" value="DEFECTIVE PROVENTRICULUS, ISOFORM A"/>
    <property type="match status" value="1"/>
</dbReference>
<dbReference type="Proteomes" id="UP000054047">
    <property type="component" value="Unassembled WGS sequence"/>
</dbReference>
<dbReference type="PROSITE" id="PS51982">
    <property type="entry name" value="CMP"/>
    <property type="match status" value="1"/>
</dbReference>
<dbReference type="GO" id="GO:0006338">
    <property type="term" value="P:chromatin remodeling"/>
    <property type="evidence" value="ECO:0007669"/>
    <property type="project" value="InterPro"/>
</dbReference>
<evidence type="ECO:0000256" key="3">
    <source>
        <dbReference type="ARBA" id="ARBA00023125"/>
    </source>
</evidence>
<evidence type="ECO:0000256" key="1">
    <source>
        <dbReference type="ARBA" id="ARBA00022737"/>
    </source>
</evidence>
<evidence type="ECO:0000256" key="2">
    <source>
        <dbReference type="ARBA" id="ARBA00022843"/>
    </source>
</evidence>
<accession>A0A0C2DLC7</accession>
<keyword evidence="4" id="KW-0371">Homeobox</keyword>
<reference evidence="7 8" key="1">
    <citation type="submission" date="2013-12" db="EMBL/GenBank/DDBJ databases">
        <title>Draft genome of the parsitic nematode Ancylostoma duodenale.</title>
        <authorList>
            <person name="Mitreva M."/>
        </authorList>
    </citation>
    <scope>NUCLEOTIDE SEQUENCE [LARGE SCALE GENOMIC DNA]</scope>
    <source>
        <strain evidence="7 8">Zhejiang</strain>
    </source>
</reference>
<dbReference type="PANTHER" id="PTHR15116">
    <property type="entry name" value="DNA-BINDING PROTEIN SATB FAMILY MEMBER"/>
    <property type="match status" value="1"/>
</dbReference>
<evidence type="ECO:0000313" key="7">
    <source>
        <dbReference type="EMBL" id="KIH63387.1"/>
    </source>
</evidence>
<evidence type="ECO:0000313" key="8">
    <source>
        <dbReference type="Proteomes" id="UP000054047"/>
    </source>
</evidence>
<protein>
    <recommendedName>
        <fullName evidence="6">CMP domain-containing protein</fullName>
    </recommendedName>
</protein>
<evidence type="ECO:0000256" key="4">
    <source>
        <dbReference type="ARBA" id="ARBA00023155"/>
    </source>
</evidence>
<evidence type="ECO:0000256" key="5">
    <source>
        <dbReference type="ARBA" id="ARBA00023242"/>
    </source>
</evidence>
<evidence type="ECO:0000259" key="6">
    <source>
        <dbReference type="PROSITE" id="PS51982"/>
    </source>
</evidence>
<keyword evidence="8" id="KW-1185">Reference proteome</keyword>
<name>A0A0C2DLC7_9BILA</name>
<organism evidence="7 8">
    <name type="scientific">Ancylostoma duodenale</name>
    <dbReference type="NCBI Taxonomy" id="51022"/>
    <lineage>
        <taxon>Eukaryota</taxon>
        <taxon>Metazoa</taxon>
        <taxon>Ecdysozoa</taxon>
        <taxon>Nematoda</taxon>
        <taxon>Chromadorea</taxon>
        <taxon>Rhabditida</taxon>
        <taxon>Rhabditina</taxon>
        <taxon>Rhabditomorpha</taxon>
        <taxon>Strongyloidea</taxon>
        <taxon>Ancylostomatidae</taxon>
        <taxon>Ancylostomatinae</taxon>
        <taxon>Ancylostoma</taxon>
    </lineage>
</organism>
<dbReference type="InterPro" id="IPR032392">
    <property type="entry name" value="ULD"/>
</dbReference>
<keyword evidence="2" id="KW-0832">Ubl conjugation</keyword>